<dbReference type="GO" id="GO:0016020">
    <property type="term" value="C:membrane"/>
    <property type="evidence" value="ECO:0007669"/>
    <property type="project" value="InterPro"/>
</dbReference>
<evidence type="ECO:0000259" key="11">
    <source>
        <dbReference type="PROSITE" id="PS50929"/>
    </source>
</evidence>
<keyword evidence="1" id="KW-0813">Transport</keyword>
<sequence length="450" mass="49430">MLVCGWACALTWGGVRASRSLHHQLLSSVLHLPLTILQTTPLGQVLCRFTQDMYVTEEHLQLHLRTWLTCVLDMVGTVLLITWVTPVFVLVVLPLVLLLHLIQTYYTSVSTRLHHLDSDSHSSVIDLFHETLCGAATVRAFGQQDSTLAHSRHVLNDHLVRGSLTLYAHTSCQVKHSAAAVERVFEYASMQTEVPWTTPCKPPPEWPEQGVVEFQNYEAGHQTNPSDAKLRGVGVVGRPGAGHWSLSSSLLRLVEPGSGAVLIDGMDITSVDLRHLRKCVGILPQDPVLFSGSIRANLDPLLQHSDRQVWRALQVCHLKEQVSSLPGQLLHPLQEGGANLRNPRVLVVEEAIPAVSMETERQVQQVVSAEFGGSTVLTVAQCPCAVLHSHRVLVLDAGRLVEFDTPSNLLQQRGLFSQLAWESGLISRQQGQATCRGPPPTGVLSPQGRQ</sequence>
<dbReference type="AlphaFoldDB" id="A0A8T2MWC5"/>
<feature type="non-terminal residue" evidence="12">
    <location>
        <position position="450"/>
    </location>
</feature>
<keyword evidence="13" id="KW-1185">Reference proteome</keyword>
<evidence type="ECO:0000256" key="4">
    <source>
        <dbReference type="ARBA" id="ARBA00022840"/>
    </source>
</evidence>
<keyword evidence="6 8" id="KW-0472">Membrane</keyword>
<dbReference type="SUPFAM" id="SSF52540">
    <property type="entry name" value="P-loop containing nucleoside triphosphate hydrolases"/>
    <property type="match status" value="1"/>
</dbReference>
<accession>A0A8T2MWC5</accession>
<evidence type="ECO:0000313" key="13">
    <source>
        <dbReference type="Proteomes" id="UP000824540"/>
    </source>
</evidence>
<comment type="caution">
    <text evidence="12">The sequence shown here is derived from an EMBL/GenBank/DDBJ whole genome shotgun (WGS) entry which is preliminary data.</text>
</comment>
<keyword evidence="2 8" id="KW-0812">Transmembrane</keyword>
<dbReference type="InterPro" id="IPR036640">
    <property type="entry name" value="ABC1_TM_sf"/>
</dbReference>
<feature type="region of interest" description="Disordered" evidence="7">
    <location>
        <begin position="430"/>
        <end position="450"/>
    </location>
</feature>
<name>A0A8T2MWC5_9TELE</name>
<dbReference type="Pfam" id="PF00664">
    <property type="entry name" value="ABC_membrane"/>
    <property type="match status" value="1"/>
</dbReference>
<dbReference type="Proteomes" id="UP000824540">
    <property type="component" value="Unassembled WGS sequence"/>
</dbReference>
<feature type="signal peptide" evidence="9">
    <location>
        <begin position="1"/>
        <end position="17"/>
    </location>
</feature>
<evidence type="ECO:0000256" key="8">
    <source>
        <dbReference type="SAM" id="Phobius"/>
    </source>
</evidence>
<keyword evidence="5 8" id="KW-1133">Transmembrane helix</keyword>
<proteinExistence type="predicted"/>
<dbReference type="OrthoDB" id="6500128at2759"/>
<feature type="domain" description="ABC transporter" evidence="10">
    <location>
        <begin position="190"/>
        <end position="422"/>
    </location>
</feature>
<dbReference type="PANTHER" id="PTHR24223">
    <property type="entry name" value="ATP-BINDING CASSETTE SUB-FAMILY C"/>
    <property type="match status" value="1"/>
</dbReference>
<dbReference type="GO" id="GO:0005524">
    <property type="term" value="F:ATP binding"/>
    <property type="evidence" value="ECO:0007669"/>
    <property type="project" value="UniProtKB-KW"/>
</dbReference>
<dbReference type="Gene3D" id="3.40.50.300">
    <property type="entry name" value="P-loop containing nucleotide triphosphate hydrolases"/>
    <property type="match status" value="1"/>
</dbReference>
<gene>
    <name evidence="12" type="ORF">JZ751_025780</name>
</gene>
<dbReference type="Pfam" id="PF00005">
    <property type="entry name" value="ABC_tran"/>
    <property type="match status" value="1"/>
</dbReference>
<keyword evidence="4" id="KW-0067">ATP-binding</keyword>
<evidence type="ECO:0000256" key="9">
    <source>
        <dbReference type="SAM" id="SignalP"/>
    </source>
</evidence>
<evidence type="ECO:0000256" key="5">
    <source>
        <dbReference type="ARBA" id="ARBA00022989"/>
    </source>
</evidence>
<dbReference type="InterPro" id="IPR027417">
    <property type="entry name" value="P-loop_NTPase"/>
</dbReference>
<feature type="chain" id="PRO_5035778641" evidence="9">
    <location>
        <begin position="18"/>
        <end position="450"/>
    </location>
</feature>
<evidence type="ECO:0000256" key="7">
    <source>
        <dbReference type="SAM" id="MobiDB-lite"/>
    </source>
</evidence>
<dbReference type="InterPro" id="IPR011527">
    <property type="entry name" value="ABC1_TM_dom"/>
</dbReference>
<keyword evidence="3" id="KW-0547">Nucleotide-binding</keyword>
<dbReference type="SUPFAM" id="SSF90123">
    <property type="entry name" value="ABC transporter transmembrane region"/>
    <property type="match status" value="1"/>
</dbReference>
<dbReference type="EMBL" id="JAFBMS010000659">
    <property type="protein sequence ID" value="KAG9330301.1"/>
    <property type="molecule type" value="Genomic_DNA"/>
</dbReference>
<evidence type="ECO:0000259" key="10">
    <source>
        <dbReference type="PROSITE" id="PS50893"/>
    </source>
</evidence>
<protein>
    <submittedName>
        <fullName evidence="12">Uncharacterized protein</fullName>
    </submittedName>
</protein>
<evidence type="ECO:0000313" key="12">
    <source>
        <dbReference type="EMBL" id="KAG9330301.1"/>
    </source>
</evidence>
<dbReference type="PANTHER" id="PTHR24223:SF166">
    <property type="entry name" value="MULTIDRUG RESISTANCE-ASSOCIATED PROTEIN 1-LIKE"/>
    <property type="match status" value="1"/>
</dbReference>
<evidence type="ECO:0000256" key="2">
    <source>
        <dbReference type="ARBA" id="ARBA00022692"/>
    </source>
</evidence>
<dbReference type="GO" id="GO:0140359">
    <property type="term" value="F:ABC-type transporter activity"/>
    <property type="evidence" value="ECO:0007669"/>
    <property type="project" value="InterPro"/>
</dbReference>
<reference evidence="12" key="1">
    <citation type="thesis" date="2021" institute="BYU ScholarsArchive" country="Provo, UT, USA">
        <title>Applications of and Algorithms for Genome Assembly and Genomic Analyses with an Emphasis on Marine Teleosts.</title>
        <authorList>
            <person name="Pickett B.D."/>
        </authorList>
    </citation>
    <scope>NUCLEOTIDE SEQUENCE</scope>
    <source>
        <strain evidence="12">HI-2016</strain>
    </source>
</reference>
<dbReference type="Gene3D" id="1.20.1560.10">
    <property type="entry name" value="ABC transporter type 1, transmembrane domain"/>
    <property type="match status" value="1"/>
</dbReference>
<keyword evidence="9" id="KW-0732">Signal</keyword>
<organism evidence="12 13">
    <name type="scientific">Albula glossodonta</name>
    <name type="common">roundjaw bonefish</name>
    <dbReference type="NCBI Taxonomy" id="121402"/>
    <lineage>
        <taxon>Eukaryota</taxon>
        <taxon>Metazoa</taxon>
        <taxon>Chordata</taxon>
        <taxon>Craniata</taxon>
        <taxon>Vertebrata</taxon>
        <taxon>Euteleostomi</taxon>
        <taxon>Actinopterygii</taxon>
        <taxon>Neopterygii</taxon>
        <taxon>Teleostei</taxon>
        <taxon>Albuliformes</taxon>
        <taxon>Albulidae</taxon>
        <taxon>Albula</taxon>
    </lineage>
</organism>
<dbReference type="InterPro" id="IPR003439">
    <property type="entry name" value="ABC_transporter-like_ATP-bd"/>
</dbReference>
<feature type="domain" description="ABC transmembrane type-1" evidence="11">
    <location>
        <begin position="1"/>
        <end position="159"/>
    </location>
</feature>
<dbReference type="InterPro" id="IPR050173">
    <property type="entry name" value="ABC_transporter_C-like"/>
</dbReference>
<dbReference type="PROSITE" id="PS50893">
    <property type="entry name" value="ABC_TRANSPORTER_2"/>
    <property type="match status" value="1"/>
</dbReference>
<evidence type="ECO:0000256" key="1">
    <source>
        <dbReference type="ARBA" id="ARBA00022448"/>
    </source>
</evidence>
<evidence type="ECO:0000256" key="3">
    <source>
        <dbReference type="ARBA" id="ARBA00022741"/>
    </source>
</evidence>
<evidence type="ECO:0000256" key="6">
    <source>
        <dbReference type="ARBA" id="ARBA00023136"/>
    </source>
</evidence>
<dbReference type="GO" id="GO:0016887">
    <property type="term" value="F:ATP hydrolysis activity"/>
    <property type="evidence" value="ECO:0007669"/>
    <property type="project" value="InterPro"/>
</dbReference>
<dbReference type="PROSITE" id="PS50929">
    <property type="entry name" value="ABC_TM1F"/>
    <property type="match status" value="1"/>
</dbReference>
<feature type="transmembrane region" description="Helical" evidence="8">
    <location>
        <begin position="74"/>
        <end position="102"/>
    </location>
</feature>